<reference evidence="2 4" key="1">
    <citation type="submission" date="2017-03" db="EMBL/GenBank/DDBJ databases">
        <title>The whole genome sequencing and assembly of Lysinibacillus sphaericus DSM 28T strain.</title>
        <authorList>
            <person name="Lee Y.-J."/>
            <person name="Yi H."/>
            <person name="Bahn Y.-S."/>
            <person name="Kim J.F."/>
            <person name="Lee D.-W."/>
        </authorList>
    </citation>
    <scope>NUCLEOTIDE SEQUENCE [LARGE SCALE GENOMIC DNA]</scope>
    <source>
        <strain evidence="2 4">DSM 28</strain>
    </source>
</reference>
<dbReference type="InterPro" id="IPR025164">
    <property type="entry name" value="Toastrack_DUF4097"/>
</dbReference>
<dbReference type="Proteomes" id="UP000255295">
    <property type="component" value="Unassembled WGS sequence"/>
</dbReference>
<organism evidence="2 4">
    <name type="scientific">Lysinibacillus sphaericus</name>
    <name type="common">Bacillus sphaericus</name>
    <dbReference type="NCBI Taxonomy" id="1421"/>
    <lineage>
        <taxon>Bacteria</taxon>
        <taxon>Bacillati</taxon>
        <taxon>Bacillota</taxon>
        <taxon>Bacilli</taxon>
        <taxon>Bacillales</taxon>
        <taxon>Bacillaceae</taxon>
        <taxon>Lysinibacillus</taxon>
    </lineage>
</organism>
<dbReference type="AlphaFoldDB" id="A0A2S0K2R0"/>
<sequence>MTSRHKLIAFSMITLGILLAVVGFTSGGKWVIVKGDNGFSVPSNNGLEKNSHTLEAFSDIHVINNYGDVEILQGDSYTLETNVVKNTDVSYSMDNGTLTVETKSKGKNGVTFGIGTFKTPSIIITVPKDAKLNSVIVDSDFGDTMLQGLHYQQLTIKGDYGDILLQNITSDKTEITQAFGDLTLEQFISNGFVVESEHGEIDIEGTLNGQSQITSNFGDTTLDLQNKKSELGFELKTSFGEITVNDREHNSKASQPLEGNNQLNVSLSHGDLELSLN</sequence>
<name>A0A2S0K2R0_LYSSH</name>
<protein>
    <recommendedName>
        <fullName evidence="1">DUF4097 domain-containing protein</fullName>
    </recommendedName>
</protein>
<proteinExistence type="predicted"/>
<evidence type="ECO:0000313" key="5">
    <source>
        <dbReference type="Proteomes" id="UP000255295"/>
    </source>
</evidence>
<dbReference type="Proteomes" id="UP000238825">
    <property type="component" value="Chromosome"/>
</dbReference>
<dbReference type="RefSeq" id="WP_024364250.1">
    <property type="nucleotide sequence ID" value="NZ_BJNS01000016.1"/>
</dbReference>
<evidence type="ECO:0000313" key="3">
    <source>
        <dbReference type="EMBL" id="SUV16523.1"/>
    </source>
</evidence>
<evidence type="ECO:0000259" key="1">
    <source>
        <dbReference type="Pfam" id="PF13349"/>
    </source>
</evidence>
<dbReference type="EMBL" id="UFSZ01000001">
    <property type="protein sequence ID" value="SUV16523.1"/>
    <property type="molecule type" value="Genomic_DNA"/>
</dbReference>
<evidence type="ECO:0000313" key="2">
    <source>
        <dbReference type="EMBL" id="AVK97564.1"/>
    </source>
</evidence>
<feature type="domain" description="DUF4097" evidence="1">
    <location>
        <begin position="60"/>
        <end position="273"/>
    </location>
</feature>
<dbReference type="GeneID" id="48277592"/>
<dbReference type="Pfam" id="PF13349">
    <property type="entry name" value="DUF4097"/>
    <property type="match status" value="1"/>
</dbReference>
<accession>A0A2S0K2R0</accession>
<evidence type="ECO:0000313" key="4">
    <source>
        <dbReference type="Proteomes" id="UP000238825"/>
    </source>
</evidence>
<dbReference type="EMBL" id="CP019980">
    <property type="protein sequence ID" value="AVK97564.1"/>
    <property type="molecule type" value="Genomic_DNA"/>
</dbReference>
<gene>
    <name evidence="2" type="ORF">LS41612_15430</name>
    <name evidence="3" type="ORF">NCTC10338_01602</name>
</gene>
<reference evidence="3 5" key="2">
    <citation type="submission" date="2018-06" db="EMBL/GenBank/DDBJ databases">
        <authorList>
            <consortium name="Pathogen Informatics"/>
            <person name="Doyle S."/>
        </authorList>
    </citation>
    <scope>NUCLEOTIDE SEQUENCE [LARGE SCALE GENOMIC DNA]</scope>
    <source>
        <strain evidence="3 5">NCTC10338</strain>
    </source>
</reference>